<evidence type="ECO:0000256" key="1">
    <source>
        <dbReference type="SAM" id="MobiDB-lite"/>
    </source>
</evidence>
<protein>
    <submittedName>
        <fullName evidence="2">Uncharacterized protein</fullName>
    </submittedName>
</protein>
<reference evidence="2 3" key="1">
    <citation type="journal article" date="2017" name="Genome Biol. Evol.">
        <title>Phytophthora megakarya and P. palmivora, closely related causal agents of cacao black pod rot, underwent increases in genome sizes and gene numbers by different mechanisms.</title>
        <authorList>
            <person name="Ali S.S."/>
            <person name="Shao J."/>
            <person name="Lary D.J."/>
            <person name="Kronmiller B."/>
            <person name="Shen D."/>
            <person name="Strem M.D."/>
            <person name="Amoako-Attah I."/>
            <person name="Akrofi A.Y."/>
            <person name="Begoude B.A."/>
            <person name="Ten Hoopen G.M."/>
            <person name="Coulibaly K."/>
            <person name="Kebe B.I."/>
            <person name="Melnick R.L."/>
            <person name="Guiltinan M.J."/>
            <person name="Tyler B.M."/>
            <person name="Meinhardt L.W."/>
            <person name="Bailey B.A."/>
        </authorList>
    </citation>
    <scope>NUCLEOTIDE SEQUENCE [LARGE SCALE GENOMIC DNA]</scope>
    <source>
        <strain evidence="3">sbr112.9</strain>
    </source>
</reference>
<sequence length="231" mass="26204">MLTVYSVCKGSREDKEHVCDYLNRLNGYARNAGVQFENGGRDAKDHVEHFLDTCDDRGLEDRLYHDIHDIEDMVNDILRRRERKTSRASSGRRPKNQEDSRRHGGRSTEGSRDSYRRDRHDREHRRDDSHPSVTVANALTDLVDALNMGDTTRSLSNRLETRQHGYDSTETSIYDERRQDGGRSSSESSDSDSSLDGEYGQGTAANDDERCAAAEGTFDRSKGGNGHFNKD</sequence>
<keyword evidence="3" id="KW-1185">Reference proteome</keyword>
<organism evidence="2 3">
    <name type="scientific">Phytophthora palmivora</name>
    <dbReference type="NCBI Taxonomy" id="4796"/>
    <lineage>
        <taxon>Eukaryota</taxon>
        <taxon>Sar</taxon>
        <taxon>Stramenopiles</taxon>
        <taxon>Oomycota</taxon>
        <taxon>Peronosporomycetes</taxon>
        <taxon>Peronosporales</taxon>
        <taxon>Peronosporaceae</taxon>
        <taxon>Phytophthora</taxon>
    </lineage>
</organism>
<proteinExistence type="predicted"/>
<evidence type="ECO:0000313" key="2">
    <source>
        <dbReference type="EMBL" id="POM71025.1"/>
    </source>
</evidence>
<feature type="compositionally biased region" description="Basic and acidic residues" evidence="1">
    <location>
        <begin position="207"/>
        <end position="231"/>
    </location>
</feature>
<accession>A0A2P4XZP3</accession>
<dbReference type="OrthoDB" id="125496at2759"/>
<evidence type="ECO:0000313" key="3">
    <source>
        <dbReference type="Proteomes" id="UP000237271"/>
    </source>
</evidence>
<comment type="caution">
    <text evidence="2">The sequence shown here is derived from an EMBL/GenBank/DDBJ whole genome shotgun (WGS) entry which is preliminary data.</text>
</comment>
<dbReference type="Proteomes" id="UP000237271">
    <property type="component" value="Unassembled WGS sequence"/>
</dbReference>
<gene>
    <name evidence="2" type="ORF">PHPALM_12465</name>
</gene>
<dbReference type="AlphaFoldDB" id="A0A2P4XZP3"/>
<feature type="region of interest" description="Disordered" evidence="1">
    <location>
        <begin position="81"/>
        <end position="136"/>
    </location>
</feature>
<feature type="region of interest" description="Disordered" evidence="1">
    <location>
        <begin position="154"/>
        <end position="231"/>
    </location>
</feature>
<name>A0A2P4XZP3_9STRA</name>
<dbReference type="EMBL" id="NCKW01006659">
    <property type="protein sequence ID" value="POM71025.1"/>
    <property type="molecule type" value="Genomic_DNA"/>
</dbReference>
<feature type="compositionally biased region" description="Basic and acidic residues" evidence="1">
    <location>
        <begin position="109"/>
        <end position="130"/>
    </location>
</feature>
<feature type="compositionally biased region" description="Basic residues" evidence="1">
    <location>
        <begin position="81"/>
        <end position="94"/>
    </location>
</feature>